<dbReference type="PANTHER" id="PTHR43298">
    <property type="entry name" value="MULTIDRUG RESISTANCE PROTEIN NORM-RELATED"/>
    <property type="match status" value="1"/>
</dbReference>
<keyword evidence="7" id="KW-1003">Cell membrane</keyword>
<comment type="function">
    <text evidence="1">Multidrug efflux pump.</text>
</comment>
<reference evidence="14" key="2">
    <citation type="submission" date="2021-04" db="EMBL/GenBank/DDBJ databases">
        <authorList>
            <person name="Gilroy R."/>
        </authorList>
    </citation>
    <scope>NUCLEOTIDE SEQUENCE</scope>
    <source>
        <strain evidence="14">CHK195-6426</strain>
    </source>
</reference>
<dbReference type="GO" id="GO:0015297">
    <property type="term" value="F:antiporter activity"/>
    <property type="evidence" value="ECO:0007669"/>
    <property type="project" value="UniProtKB-KW"/>
</dbReference>
<dbReference type="InterPro" id="IPR050222">
    <property type="entry name" value="MATE_MdtK"/>
</dbReference>
<evidence type="ECO:0000313" key="15">
    <source>
        <dbReference type="Proteomes" id="UP000824265"/>
    </source>
</evidence>
<evidence type="ECO:0000313" key="14">
    <source>
        <dbReference type="EMBL" id="HIW81283.1"/>
    </source>
</evidence>
<proteinExistence type="inferred from homology"/>
<evidence type="ECO:0000256" key="4">
    <source>
        <dbReference type="ARBA" id="ARBA00020268"/>
    </source>
</evidence>
<evidence type="ECO:0000256" key="13">
    <source>
        <dbReference type="SAM" id="Phobius"/>
    </source>
</evidence>
<feature type="transmembrane region" description="Helical" evidence="13">
    <location>
        <begin position="60"/>
        <end position="83"/>
    </location>
</feature>
<reference evidence="14" key="1">
    <citation type="journal article" date="2021" name="PeerJ">
        <title>Extensive microbial diversity within the chicken gut microbiome revealed by metagenomics and culture.</title>
        <authorList>
            <person name="Gilroy R."/>
            <person name="Ravi A."/>
            <person name="Getino M."/>
            <person name="Pursley I."/>
            <person name="Horton D.L."/>
            <person name="Alikhan N.F."/>
            <person name="Baker D."/>
            <person name="Gharbi K."/>
            <person name="Hall N."/>
            <person name="Watson M."/>
            <person name="Adriaenssens E.M."/>
            <person name="Foster-Nyarko E."/>
            <person name="Jarju S."/>
            <person name="Secka A."/>
            <person name="Antonio M."/>
            <person name="Oren A."/>
            <person name="Chaudhuri R.R."/>
            <person name="La Ragione R."/>
            <person name="Hildebrand F."/>
            <person name="Pallen M.J."/>
        </authorList>
    </citation>
    <scope>NUCLEOTIDE SEQUENCE</scope>
    <source>
        <strain evidence="14">CHK195-6426</strain>
    </source>
</reference>
<dbReference type="Proteomes" id="UP000824265">
    <property type="component" value="Unassembled WGS sequence"/>
</dbReference>
<evidence type="ECO:0000256" key="1">
    <source>
        <dbReference type="ARBA" id="ARBA00003408"/>
    </source>
</evidence>
<name>A0A9D1UBL0_9FIRM</name>
<feature type="transmembrane region" description="Helical" evidence="13">
    <location>
        <begin position="198"/>
        <end position="219"/>
    </location>
</feature>
<feature type="transmembrane region" description="Helical" evidence="13">
    <location>
        <begin position="387"/>
        <end position="409"/>
    </location>
</feature>
<dbReference type="GO" id="GO:0042910">
    <property type="term" value="F:xenobiotic transmembrane transporter activity"/>
    <property type="evidence" value="ECO:0007669"/>
    <property type="project" value="InterPro"/>
</dbReference>
<feature type="transmembrane region" description="Helical" evidence="13">
    <location>
        <begin position="240"/>
        <end position="265"/>
    </location>
</feature>
<dbReference type="PANTHER" id="PTHR43298:SF2">
    <property type="entry name" value="FMN_FAD EXPORTER YEEO-RELATED"/>
    <property type="match status" value="1"/>
</dbReference>
<dbReference type="EMBL" id="DXGH01000038">
    <property type="protein sequence ID" value="HIW81283.1"/>
    <property type="molecule type" value="Genomic_DNA"/>
</dbReference>
<comment type="caution">
    <text evidence="14">The sequence shown here is derived from an EMBL/GenBank/DDBJ whole genome shotgun (WGS) entry which is preliminary data.</text>
</comment>
<dbReference type="InterPro" id="IPR048279">
    <property type="entry name" value="MdtK-like"/>
</dbReference>
<evidence type="ECO:0000256" key="10">
    <source>
        <dbReference type="ARBA" id="ARBA00023065"/>
    </source>
</evidence>
<feature type="transmembrane region" description="Helical" evidence="13">
    <location>
        <begin position="163"/>
        <end position="186"/>
    </location>
</feature>
<dbReference type="NCBIfam" id="TIGR00797">
    <property type="entry name" value="matE"/>
    <property type="match status" value="1"/>
</dbReference>
<evidence type="ECO:0000256" key="2">
    <source>
        <dbReference type="ARBA" id="ARBA00004651"/>
    </source>
</evidence>
<comment type="subcellular location">
    <subcellularLocation>
        <location evidence="2">Cell membrane</location>
        <topology evidence="2">Multi-pass membrane protein</topology>
    </subcellularLocation>
</comment>
<dbReference type="AlphaFoldDB" id="A0A9D1UBL0"/>
<comment type="similarity">
    <text evidence="3">Belongs to the multi antimicrobial extrusion (MATE) (TC 2.A.66.1) family.</text>
</comment>
<evidence type="ECO:0000256" key="8">
    <source>
        <dbReference type="ARBA" id="ARBA00022692"/>
    </source>
</evidence>
<dbReference type="GO" id="GO:0006811">
    <property type="term" value="P:monoatomic ion transport"/>
    <property type="evidence" value="ECO:0007669"/>
    <property type="project" value="UniProtKB-KW"/>
</dbReference>
<feature type="transmembrane region" description="Helical" evidence="13">
    <location>
        <begin position="359"/>
        <end position="380"/>
    </location>
</feature>
<dbReference type="InterPro" id="IPR002528">
    <property type="entry name" value="MATE_fam"/>
</dbReference>
<evidence type="ECO:0000256" key="5">
    <source>
        <dbReference type="ARBA" id="ARBA00022448"/>
    </source>
</evidence>
<protein>
    <recommendedName>
        <fullName evidence="4">Probable multidrug resistance protein NorM</fullName>
    </recommendedName>
    <alternativeName>
        <fullName evidence="12">Multidrug-efflux transporter</fullName>
    </alternativeName>
</protein>
<dbReference type="GO" id="GO:0005886">
    <property type="term" value="C:plasma membrane"/>
    <property type="evidence" value="ECO:0007669"/>
    <property type="project" value="UniProtKB-SubCell"/>
</dbReference>
<feature type="transmembrane region" description="Helical" evidence="13">
    <location>
        <begin position="130"/>
        <end position="151"/>
    </location>
</feature>
<evidence type="ECO:0000256" key="7">
    <source>
        <dbReference type="ARBA" id="ARBA00022475"/>
    </source>
</evidence>
<evidence type="ECO:0000256" key="6">
    <source>
        <dbReference type="ARBA" id="ARBA00022449"/>
    </source>
</evidence>
<evidence type="ECO:0000256" key="3">
    <source>
        <dbReference type="ARBA" id="ARBA00010199"/>
    </source>
</evidence>
<dbReference type="Pfam" id="PF01554">
    <property type="entry name" value="MatE"/>
    <property type="match status" value="2"/>
</dbReference>
<feature type="transmembrane region" description="Helical" evidence="13">
    <location>
        <begin position="315"/>
        <end position="339"/>
    </location>
</feature>
<keyword evidence="5" id="KW-0813">Transport</keyword>
<accession>A0A9D1UBL0</accession>
<evidence type="ECO:0000256" key="9">
    <source>
        <dbReference type="ARBA" id="ARBA00022989"/>
    </source>
</evidence>
<evidence type="ECO:0000256" key="11">
    <source>
        <dbReference type="ARBA" id="ARBA00023136"/>
    </source>
</evidence>
<keyword evidence="6" id="KW-0050">Antiport</keyword>
<feature type="transmembrane region" description="Helical" evidence="13">
    <location>
        <begin position="95"/>
        <end position="118"/>
    </location>
</feature>
<sequence length="444" mass="47772">MNENFMKERPVLPLLLSMALPMVLSMLVNSLYNIVDSFFVAQISEDAMTALSLVYPIQNFINAVGIGFGVGINAVIAFYLGAGDSSRADRAASQGLLLAVVHSIVMTIGAIAVMPVFLRRFTSSETVIDLGLRYSAVAFLFTIVIVAGVTFEKIFQAVGSMKVTMVSLMCGCVANIILDPVLIFGLGPFPEMGMEGAALATGIGQSFTLAIYLVVYLVRPSRVRIRRQYLALDRKMVLKLYSIGIPASLNLALPSVLISSLNAILSSYSEVYILVLGIYYKLQTFLYLPANGIVQGMRPLIGFNYGAGEHKRVNQIYQIVLCMSGSIMILGTAICLIFPGQLMSLFTHTPETIRAGETALRIISAGFLVSAVSVTSSGALEGLGKGVPSLVISLCRYVIVILPAAFLLGKIFGPVGVWNAFWITEAVTAVIAFGVYRSSTRPQN</sequence>
<dbReference type="PIRSF" id="PIRSF006603">
    <property type="entry name" value="DinF"/>
    <property type="match status" value="1"/>
</dbReference>
<feature type="transmembrane region" description="Helical" evidence="13">
    <location>
        <begin position="12"/>
        <end position="32"/>
    </location>
</feature>
<organism evidence="14 15">
    <name type="scientific">Candidatus Acetatifactor stercoripullorum</name>
    <dbReference type="NCBI Taxonomy" id="2838414"/>
    <lineage>
        <taxon>Bacteria</taxon>
        <taxon>Bacillati</taxon>
        <taxon>Bacillota</taxon>
        <taxon>Clostridia</taxon>
        <taxon>Lachnospirales</taxon>
        <taxon>Lachnospiraceae</taxon>
        <taxon>Acetatifactor</taxon>
    </lineage>
</organism>
<evidence type="ECO:0000256" key="12">
    <source>
        <dbReference type="ARBA" id="ARBA00031636"/>
    </source>
</evidence>
<keyword evidence="8 13" id="KW-0812">Transmembrane</keyword>
<feature type="transmembrane region" description="Helical" evidence="13">
    <location>
        <begin position="415"/>
        <end position="436"/>
    </location>
</feature>
<keyword evidence="11 13" id="KW-0472">Membrane</keyword>
<keyword evidence="9 13" id="KW-1133">Transmembrane helix</keyword>
<keyword evidence="10" id="KW-0406">Ion transport</keyword>
<gene>
    <name evidence="14" type="ORF">H9742_07090</name>
</gene>
<feature type="transmembrane region" description="Helical" evidence="13">
    <location>
        <begin position="271"/>
        <end position="294"/>
    </location>
</feature>